<evidence type="ECO:0000259" key="11">
    <source>
        <dbReference type="Pfam" id="PF01061"/>
    </source>
</evidence>
<keyword evidence="6 10" id="KW-0812">Transmembrane</keyword>
<dbReference type="OrthoDB" id="9814458at2"/>
<keyword evidence="9 10" id="KW-0472">Membrane</keyword>
<dbReference type="GO" id="GO:0015774">
    <property type="term" value="P:polysaccharide transport"/>
    <property type="evidence" value="ECO:0007669"/>
    <property type="project" value="UniProtKB-KW"/>
</dbReference>
<dbReference type="InterPro" id="IPR000412">
    <property type="entry name" value="ABC_2_transport"/>
</dbReference>
<keyword evidence="13" id="KW-1185">Reference proteome</keyword>
<reference evidence="12 13" key="1">
    <citation type="journal article" date="2013" name="Genome Biol.">
        <title>Genomic analysis reveals key aspects of prokaryotic symbiosis in the phototrophic consortium "Chlorochromatium aggregatum".</title>
        <authorList>
            <person name="Liu Z."/>
            <person name="Muller J."/>
            <person name="Li T."/>
            <person name="Alvey R.M."/>
            <person name="Vogl K."/>
            <person name="Frigaard N.U."/>
            <person name="Rockwell N.C."/>
            <person name="Boyd E.S."/>
            <person name="Tomsho L.P."/>
            <person name="Schuster S.C."/>
            <person name="Henke P."/>
            <person name="Rohde M."/>
            <person name="Overmann J."/>
            <person name="Bryant D.A."/>
        </authorList>
    </citation>
    <scope>NUCLEOTIDE SEQUENCE [LARGE SCALE GENOMIC DNA]</scope>
    <source>
        <strain evidence="12">CR</strain>
    </source>
</reference>
<evidence type="ECO:0000256" key="8">
    <source>
        <dbReference type="ARBA" id="ARBA00023047"/>
    </source>
</evidence>
<dbReference type="Proteomes" id="UP000017184">
    <property type="component" value="Chromosome"/>
</dbReference>
<evidence type="ECO:0000256" key="6">
    <source>
        <dbReference type="ARBA" id="ARBA00022692"/>
    </source>
</evidence>
<evidence type="ECO:0000256" key="1">
    <source>
        <dbReference type="ARBA" id="ARBA00004651"/>
    </source>
</evidence>
<dbReference type="PANTHER" id="PTHR30413">
    <property type="entry name" value="INNER MEMBRANE TRANSPORT PERMEASE"/>
    <property type="match status" value="1"/>
</dbReference>
<dbReference type="AlphaFoldDB" id="U5NAF2"/>
<keyword evidence="3" id="KW-0813">Transport</keyword>
<sequence length="263" mass="29268">MASPTSLLHALTIQRRVLYALLMREIITRFGRKNLGVLWVFVEPMIFTLGVAALWMGAGFHHGSSIPIVAFAITGYSSVLLWRNCANQSMGAIASNLGLLYHRNVRVIDVFFIRSVIEMTGATTSFAVLSLLLIGMGWMQPPVDTLTVIFGWFMLAWFGTVLAMLIGAGTAYSHLVEKLWPPASYLLFPLSGAAYMVEWLPTQVQQYVLLLPMVHGIEILREGYFGNAVRTHYNMGYMATCCLVLTLAALYMVREAGLHVETR</sequence>
<comment type="subcellular location">
    <subcellularLocation>
        <location evidence="1">Cell membrane</location>
        <topology evidence="1">Multi-pass membrane protein</topology>
    </subcellularLocation>
</comment>
<comment type="similarity">
    <text evidence="2">Belongs to the ABC-2 integral membrane protein family.</text>
</comment>
<dbReference type="GO" id="GO:0140359">
    <property type="term" value="F:ABC-type transporter activity"/>
    <property type="evidence" value="ECO:0007669"/>
    <property type="project" value="InterPro"/>
</dbReference>
<name>U5NAF2_9BURK</name>
<dbReference type="eggNOG" id="COG1682">
    <property type="taxonomic scope" value="Bacteria"/>
</dbReference>
<dbReference type="EMBL" id="CP004885">
    <property type="protein sequence ID" value="AGX88352.1"/>
    <property type="molecule type" value="Genomic_DNA"/>
</dbReference>
<dbReference type="PRINTS" id="PR00164">
    <property type="entry name" value="ABC2TRNSPORT"/>
</dbReference>
<gene>
    <name evidence="12" type="ORF">Cenrod_2290</name>
</gene>
<feature type="transmembrane region" description="Helical" evidence="10">
    <location>
        <begin position="145"/>
        <end position="167"/>
    </location>
</feature>
<evidence type="ECO:0000256" key="2">
    <source>
        <dbReference type="ARBA" id="ARBA00007783"/>
    </source>
</evidence>
<feature type="transmembrane region" description="Helical" evidence="10">
    <location>
        <begin position="116"/>
        <end position="139"/>
    </location>
</feature>
<dbReference type="PANTHER" id="PTHR30413:SF10">
    <property type="entry name" value="CAPSULE POLYSACCHARIDE EXPORT INNER-MEMBRANE PROTEIN CTRC"/>
    <property type="match status" value="1"/>
</dbReference>
<dbReference type="KEGG" id="cbx:Cenrod_2290"/>
<feature type="domain" description="ABC-2 type transporter transmembrane" evidence="11">
    <location>
        <begin position="18"/>
        <end position="225"/>
    </location>
</feature>
<keyword evidence="7 10" id="KW-1133">Transmembrane helix</keyword>
<evidence type="ECO:0000256" key="3">
    <source>
        <dbReference type="ARBA" id="ARBA00022448"/>
    </source>
</evidence>
<dbReference type="RefSeq" id="WP_022775825.1">
    <property type="nucleotide sequence ID" value="NC_022576.1"/>
</dbReference>
<dbReference type="GO" id="GO:0043190">
    <property type="term" value="C:ATP-binding cassette (ABC) transporter complex"/>
    <property type="evidence" value="ECO:0007669"/>
    <property type="project" value="InterPro"/>
</dbReference>
<feature type="transmembrane region" description="Helical" evidence="10">
    <location>
        <begin position="64"/>
        <end position="82"/>
    </location>
</feature>
<evidence type="ECO:0000256" key="9">
    <source>
        <dbReference type="ARBA" id="ARBA00023136"/>
    </source>
</evidence>
<accession>U5NAF2</accession>
<evidence type="ECO:0000256" key="4">
    <source>
        <dbReference type="ARBA" id="ARBA00022475"/>
    </source>
</evidence>
<feature type="transmembrane region" description="Helical" evidence="10">
    <location>
        <begin position="235"/>
        <end position="253"/>
    </location>
</feature>
<evidence type="ECO:0000256" key="5">
    <source>
        <dbReference type="ARBA" id="ARBA00022597"/>
    </source>
</evidence>
<dbReference type="PATRIC" id="fig|946483.4.peg.2308"/>
<dbReference type="GO" id="GO:0015920">
    <property type="term" value="P:lipopolysaccharide transport"/>
    <property type="evidence" value="ECO:0007669"/>
    <property type="project" value="TreeGrafter"/>
</dbReference>
<dbReference type="STRING" id="946483.Cenrod_2290"/>
<protein>
    <submittedName>
        <fullName evidence="12">Capsular polysaccharide transporter permease protein</fullName>
    </submittedName>
</protein>
<dbReference type="Pfam" id="PF01061">
    <property type="entry name" value="ABC2_membrane"/>
    <property type="match status" value="1"/>
</dbReference>
<evidence type="ECO:0000313" key="12">
    <source>
        <dbReference type="EMBL" id="AGX88352.1"/>
    </source>
</evidence>
<dbReference type="InterPro" id="IPR013525">
    <property type="entry name" value="ABC2_TM"/>
</dbReference>
<dbReference type="HOGENOM" id="CLU_060703_5_1_4"/>
<feature type="transmembrane region" description="Helical" evidence="10">
    <location>
        <begin position="35"/>
        <end position="58"/>
    </location>
</feature>
<keyword evidence="4" id="KW-1003">Cell membrane</keyword>
<proteinExistence type="inferred from homology"/>
<organism evidence="12 13">
    <name type="scientific">Candidatus Symbiobacter mobilis CR</name>
    <dbReference type="NCBI Taxonomy" id="946483"/>
    <lineage>
        <taxon>Bacteria</taxon>
        <taxon>Pseudomonadati</taxon>
        <taxon>Pseudomonadota</taxon>
        <taxon>Betaproteobacteria</taxon>
        <taxon>Burkholderiales</taxon>
        <taxon>Comamonadaceae</taxon>
    </lineage>
</organism>
<keyword evidence="5" id="KW-0762">Sugar transport</keyword>
<keyword evidence="8" id="KW-0625">Polysaccharide transport</keyword>
<evidence type="ECO:0000256" key="7">
    <source>
        <dbReference type="ARBA" id="ARBA00022989"/>
    </source>
</evidence>
<evidence type="ECO:0000256" key="10">
    <source>
        <dbReference type="SAM" id="Phobius"/>
    </source>
</evidence>
<evidence type="ECO:0000313" key="13">
    <source>
        <dbReference type="Proteomes" id="UP000017184"/>
    </source>
</evidence>